<dbReference type="PANTHER" id="PTHR43877">
    <property type="entry name" value="AMINOALKYLPHOSPHONATE N-ACETYLTRANSFERASE-RELATED-RELATED"/>
    <property type="match status" value="1"/>
</dbReference>
<dbReference type="InterPro" id="IPR016181">
    <property type="entry name" value="Acyl_CoA_acyltransferase"/>
</dbReference>
<name>A0A3R7GK50_9EURY</name>
<dbReference type="Gene3D" id="3.40.630.30">
    <property type="match status" value="1"/>
</dbReference>
<dbReference type="EMBL" id="RAPO01000001">
    <property type="protein sequence ID" value="RKD97186.1"/>
    <property type="molecule type" value="Genomic_DNA"/>
</dbReference>
<keyword evidence="5" id="KW-1185">Reference proteome</keyword>
<proteinExistence type="predicted"/>
<dbReference type="OrthoDB" id="38613at2157"/>
<dbReference type="GO" id="GO:0016747">
    <property type="term" value="F:acyltransferase activity, transferring groups other than amino-acyl groups"/>
    <property type="evidence" value="ECO:0007669"/>
    <property type="project" value="InterPro"/>
</dbReference>
<dbReference type="PROSITE" id="PS51186">
    <property type="entry name" value="GNAT"/>
    <property type="match status" value="1"/>
</dbReference>
<organism evidence="4 5">
    <name type="scientific">Halopiger aswanensis</name>
    <dbReference type="NCBI Taxonomy" id="148449"/>
    <lineage>
        <taxon>Archaea</taxon>
        <taxon>Methanobacteriati</taxon>
        <taxon>Methanobacteriota</taxon>
        <taxon>Stenosarchaea group</taxon>
        <taxon>Halobacteria</taxon>
        <taxon>Halobacteriales</taxon>
        <taxon>Natrialbaceae</taxon>
        <taxon>Halopiger</taxon>
    </lineage>
</organism>
<dbReference type="Pfam" id="PF00583">
    <property type="entry name" value="Acetyltransf_1"/>
    <property type="match status" value="1"/>
</dbReference>
<keyword evidence="2" id="KW-0012">Acyltransferase</keyword>
<feature type="domain" description="N-acetyltransferase" evidence="3">
    <location>
        <begin position="45"/>
        <end position="199"/>
    </location>
</feature>
<gene>
    <name evidence="4" type="ORF">ATJ93_0168</name>
</gene>
<evidence type="ECO:0000259" key="3">
    <source>
        <dbReference type="PROSITE" id="PS51186"/>
    </source>
</evidence>
<evidence type="ECO:0000256" key="2">
    <source>
        <dbReference type="ARBA" id="ARBA00023315"/>
    </source>
</evidence>
<dbReference type="InterPro" id="IPR050832">
    <property type="entry name" value="Bact_Acetyltransf"/>
</dbReference>
<dbReference type="InterPro" id="IPR000182">
    <property type="entry name" value="GNAT_dom"/>
</dbReference>
<evidence type="ECO:0000256" key="1">
    <source>
        <dbReference type="ARBA" id="ARBA00022679"/>
    </source>
</evidence>
<comment type="caution">
    <text evidence="4">The sequence shown here is derived from an EMBL/GenBank/DDBJ whole genome shotgun (WGS) entry which is preliminary data.</text>
</comment>
<dbReference type="RefSeq" id="WP_170155491.1">
    <property type="nucleotide sequence ID" value="NZ_RAPO01000001.1"/>
</dbReference>
<dbReference type="PANTHER" id="PTHR43877:SF1">
    <property type="entry name" value="ACETYLTRANSFERASE"/>
    <property type="match status" value="1"/>
</dbReference>
<accession>A0A3R7GK50</accession>
<reference evidence="4 5" key="1">
    <citation type="submission" date="2018-09" db="EMBL/GenBank/DDBJ databases">
        <title>Genomic Encyclopedia of Archaeal and Bacterial Type Strains, Phase II (KMG-II): from individual species to whole genera.</title>
        <authorList>
            <person name="Goeker M."/>
        </authorList>
    </citation>
    <scope>NUCLEOTIDE SEQUENCE [LARGE SCALE GENOMIC DNA]</scope>
    <source>
        <strain evidence="4 5">DSM 13151</strain>
    </source>
</reference>
<dbReference type="SUPFAM" id="SSF55729">
    <property type="entry name" value="Acyl-CoA N-acyltransferases (Nat)"/>
    <property type="match status" value="1"/>
</dbReference>
<dbReference type="AlphaFoldDB" id="A0A3R7GK50"/>
<evidence type="ECO:0000313" key="5">
    <source>
        <dbReference type="Proteomes" id="UP000283805"/>
    </source>
</evidence>
<sequence length="202" mass="22617">MNRLPLWKLTRNPVGRALYDRVSGRGLQFASLELYRRPADTDEGTADSSATAGDDSARLEFTVHESAATVDADVPYKPAEADEADLLVLGHLDGEVVGQVFLNRDETYVHELEARLSIDGAYVWRLYVDPDYRNRGFGAELLAGAIAAVRDRWGVVDLYALIADDNLPSRRLFEGHGFVPESQFRYVRVGAFSKRWQSPSQR</sequence>
<evidence type="ECO:0000313" key="4">
    <source>
        <dbReference type="EMBL" id="RKD97186.1"/>
    </source>
</evidence>
<protein>
    <submittedName>
        <fullName evidence="4">Acetyltransferase (GNAT) family protein</fullName>
    </submittedName>
</protein>
<dbReference type="Proteomes" id="UP000283805">
    <property type="component" value="Unassembled WGS sequence"/>
</dbReference>
<keyword evidence="1 4" id="KW-0808">Transferase</keyword>
<dbReference type="CDD" id="cd04301">
    <property type="entry name" value="NAT_SF"/>
    <property type="match status" value="1"/>
</dbReference>